<feature type="signal peptide" evidence="2">
    <location>
        <begin position="1"/>
        <end position="28"/>
    </location>
</feature>
<dbReference type="Proteomes" id="UP001190700">
    <property type="component" value="Unassembled WGS sequence"/>
</dbReference>
<keyword evidence="1" id="KW-0472">Membrane</keyword>
<name>A0AAE0EYG6_9CHLO</name>
<evidence type="ECO:0000256" key="1">
    <source>
        <dbReference type="SAM" id="Phobius"/>
    </source>
</evidence>
<reference evidence="3 4" key="1">
    <citation type="journal article" date="2015" name="Genome Biol. Evol.">
        <title>Comparative Genomics of a Bacterivorous Green Alga Reveals Evolutionary Causalities and Consequences of Phago-Mixotrophic Mode of Nutrition.</title>
        <authorList>
            <person name="Burns J.A."/>
            <person name="Paasch A."/>
            <person name="Narechania A."/>
            <person name="Kim E."/>
        </authorList>
    </citation>
    <scope>NUCLEOTIDE SEQUENCE [LARGE SCALE GENOMIC DNA]</scope>
    <source>
        <strain evidence="3 4">PLY_AMNH</strain>
    </source>
</reference>
<evidence type="ECO:0000313" key="4">
    <source>
        <dbReference type="Proteomes" id="UP001190700"/>
    </source>
</evidence>
<evidence type="ECO:0000256" key="2">
    <source>
        <dbReference type="SAM" id="SignalP"/>
    </source>
</evidence>
<sequence length="97" mass="10595">MAFARFSALATRLLAVVLVVSPLSTIPALQVRDYHIQPGEVDGEAVSPGQEENEVQREHPCPTGGLAPWLILFTKALVLAITVIARQFESVLSMQQR</sequence>
<feature type="transmembrane region" description="Helical" evidence="1">
    <location>
        <begin position="66"/>
        <end position="85"/>
    </location>
</feature>
<keyword evidence="2" id="KW-0732">Signal</keyword>
<keyword evidence="1" id="KW-0812">Transmembrane</keyword>
<organism evidence="3 4">
    <name type="scientific">Cymbomonas tetramitiformis</name>
    <dbReference type="NCBI Taxonomy" id="36881"/>
    <lineage>
        <taxon>Eukaryota</taxon>
        <taxon>Viridiplantae</taxon>
        <taxon>Chlorophyta</taxon>
        <taxon>Pyramimonadophyceae</taxon>
        <taxon>Pyramimonadales</taxon>
        <taxon>Pyramimonadaceae</taxon>
        <taxon>Cymbomonas</taxon>
    </lineage>
</organism>
<protein>
    <submittedName>
        <fullName evidence="3">Uncharacterized protein</fullName>
    </submittedName>
</protein>
<gene>
    <name evidence="3" type="ORF">CYMTET_45570</name>
</gene>
<keyword evidence="4" id="KW-1185">Reference proteome</keyword>
<evidence type="ECO:0000313" key="3">
    <source>
        <dbReference type="EMBL" id="KAK3244837.1"/>
    </source>
</evidence>
<proteinExistence type="predicted"/>
<dbReference type="AlphaFoldDB" id="A0AAE0EYG6"/>
<feature type="chain" id="PRO_5042152156" evidence="2">
    <location>
        <begin position="29"/>
        <end position="97"/>
    </location>
</feature>
<keyword evidence="1" id="KW-1133">Transmembrane helix</keyword>
<comment type="caution">
    <text evidence="3">The sequence shown here is derived from an EMBL/GenBank/DDBJ whole genome shotgun (WGS) entry which is preliminary data.</text>
</comment>
<accession>A0AAE0EYG6</accession>
<dbReference type="EMBL" id="LGRX02031348">
    <property type="protein sequence ID" value="KAK3244837.1"/>
    <property type="molecule type" value="Genomic_DNA"/>
</dbReference>